<dbReference type="InterPro" id="IPR018114">
    <property type="entry name" value="TRYPSIN_HIS"/>
</dbReference>
<dbReference type="KEGG" id="clec:106670713"/>
<protein>
    <recommendedName>
        <fullName evidence="3">Peptidase S1 domain-containing protein</fullName>
    </recommendedName>
</protein>
<dbReference type="Gene3D" id="2.40.10.10">
    <property type="entry name" value="Trypsin-like serine proteases"/>
    <property type="match status" value="2"/>
</dbReference>
<accession>A0A8I6S6M4</accession>
<proteinExistence type="predicted"/>
<evidence type="ECO:0000256" key="1">
    <source>
        <dbReference type="ARBA" id="ARBA00023157"/>
    </source>
</evidence>
<dbReference type="PROSITE" id="PS00134">
    <property type="entry name" value="TRYPSIN_HIS"/>
    <property type="match status" value="1"/>
</dbReference>
<dbReference type="Proteomes" id="UP000494040">
    <property type="component" value="Unassembled WGS sequence"/>
</dbReference>
<dbReference type="InterPro" id="IPR001254">
    <property type="entry name" value="Trypsin_dom"/>
</dbReference>
<feature type="chain" id="PRO_5035260313" description="Peptidase S1 domain-containing protein" evidence="2">
    <location>
        <begin position="19"/>
        <end position="381"/>
    </location>
</feature>
<dbReference type="FunFam" id="2.40.10.10:FF:000068">
    <property type="entry name" value="transmembrane protease serine 2"/>
    <property type="match status" value="1"/>
</dbReference>
<dbReference type="InterPro" id="IPR009003">
    <property type="entry name" value="Peptidase_S1_PA"/>
</dbReference>
<dbReference type="EnsemblMetazoa" id="XM_014401275.2">
    <property type="protein sequence ID" value="XP_014256761.1"/>
    <property type="gene ID" value="LOC106670713"/>
</dbReference>
<dbReference type="PROSITE" id="PS50240">
    <property type="entry name" value="TRYPSIN_DOM"/>
    <property type="match status" value="1"/>
</dbReference>
<dbReference type="Pfam" id="PF16030">
    <property type="entry name" value="GD_N"/>
    <property type="match status" value="1"/>
</dbReference>
<dbReference type="GO" id="GO:0006508">
    <property type="term" value="P:proteolysis"/>
    <property type="evidence" value="ECO:0007669"/>
    <property type="project" value="InterPro"/>
</dbReference>
<evidence type="ECO:0000259" key="3">
    <source>
        <dbReference type="PROSITE" id="PS50240"/>
    </source>
</evidence>
<dbReference type="OrthoDB" id="8170759at2759"/>
<feature type="signal peptide" evidence="2">
    <location>
        <begin position="1"/>
        <end position="18"/>
    </location>
</feature>
<evidence type="ECO:0000313" key="5">
    <source>
        <dbReference type="Proteomes" id="UP000494040"/>
    </source>
</evidence>
<dbReference type="SUPFAM" id="SSF50494">
    <property type="entry name" value="Trypsin-like serine proteases"/>
    <property type="match status" value="1"/>
</dbReference>
<keyword evidence="2" id="KW-0732">Signal</keyword>
<evidence type="ECO:0000256" key="2">
    <source>
        <dbReference type="SAM" id="SignalP"/>
    </source>
</evidence>
<feature type="domain" description="Peptidase S1" evidence="3">
    <location>
        <begin position="156"/>
        <end position="362"/>
    </location>
</feature>
<dbReference type="PANTHER" id="PTHR24252:SF7">
    <property type="entry name" value="HYALIN"/>
    <property type="match status" value="1"/>
</dbReference>
<dbReference type="GeneID" id="106670713"/>
<reference evidence="4" key="1">
    <citation type="submission" date="2022-01" db="UniProtKB">
        <authorList>
            <consortium name="EnsemblMetazoa"/>
        </authorList>
    </citation>
    <scope>IDENTIFICATION</scope>
</reference>
<sequence length="381" mass="43702">MKLAIWLLLFSLSGDCFFLPYSPCPELFRYHSESNIWTGRLRVNITNLQFPIVVKLELGLKAVLKTKYVGLIELSEPAEIVIEKIIHRGVREIQYIIRFPLPFPLPILKGIYLQHKLVCSGIQVVGDVVTNIYLVHKFPTNPRLRNYKLSTTPGEICGKRSSHVRNRVKTLSSSEEWPWLAAILIKSKNYAYGLKFHCSGNLISNIHLITAGHCIKTHKEQFEVDDFITYFGKHNLLKWGEPNSQIRHVSNIYLHPDFQIEHYEADLAIVQLSTAVIFNQFVTPVCLWPDSHALDSLEGQYGTVGGWGKDILTNTVYNEPRIFKMCIFNQEDCMKNRKEFMFVTSNTTLCAGIKNGYIPSVCITLIYKNASIALQKKKYYI</sequence>
<evidence type="ECO:0000313" key="4">
    <source>
        <dbReference type="EnsemblMetazoa" id="XP_014256761.1"/>
    </source>
</evidence>
<name>A0A8I6S6M4_CIMLE</name>
<dbReference type="SMART" id="SM00020">
    <property type="entry name" value="Tryp_SPc"/>
    <property type="match status" value="1"/>
</dbReference>
<dbReference type="AlphaFoldDB" id="A0A8I6S6M4"/>
<keyword evidence="1" id="KW-1015">Disulfide bond</keyword>
<dbReference type="Pfam" id="PF00089">
    <property type="entry name" value="Trypsin"/>
    <property type="match status" value="1"/>
</dbReference>
<dbReference type="PANTHER" id="PTHR24252">
    <property type="entry name" value="ACROSIN-RELATED"/>
    <property type="match status" value="1"/>
</dbReference>
<keyword evidence="5" id="KW-1185">Reference proteome</keyword>
<dbReference type="InterPro" id="IPR031986">
    <property type="entry name" value="GD_N"/>
</dbReference>
<dbReference type="RefSeq" id="XP_014256761.1">
    <property type="nucleotide sequence ID" value="XM_014401275.2"/>
</dbReference>
<dbReference type="InterPro" id="IPR043504">
    <property type="entry name" value="Peptidase_S1_PA_chymotrypsin"/>
</dbReference>
<organism evidence="4 5">
    <name type="scientific">Cimex lectularius</name>
    <name type="common">Bed bug</name>
    <name type="synonym">Acanthia lectularia</name>
    <dbReference type="NCBI Taxonomy" id="79782"/>
    <lineage>
        <taxon>Eukaryota</taxon>
        <taxon>Metazoa</taxon>
        <taxon>Ecdysozoa</taxon>
        <taxon>Arthropoda</taxon>
        <taxon>Hexapoda</taxon>
        <taxon>Insecta</taxon>
        <taxon>Pterygota</taxon>
        <taxon>Neoptera</taxon>
        <taxon>Paraneoptera</taxon>
        <taxon>Hemiptera</taxon>
        <taxon>Heteroptera</taxon>
        <taxon>Panheteroptera</taxon>
        <taxon>Cimicomorpha</taxon>
        <taxon>Cimicidae</taxon>
        <taxon>Cimex</taxon>
    </lineage>
</organism>
<dbReference type="GO" id="GO:0004252">
    <property type="term" value="F:serine-type endopeptidase activity"/>
    <property type="evidence" value="ECO:0007669"/>
    <property type="project" value="InterPro"/>
</dbReference>